<evidence type="ECO:0000256" key="1">
    <source>
        <dbReference type="ARBA" id="ARBA00023122"/>
    </source>
</evidence>
<evidence type="ECO:0000313" key="4">
    <source>
        <dbReference type="EMBL" id="QNP75397.1"/>
    </source>
</evidence>
<dbReference type="Proteomes" id="UP000516052">
    <property type="component" value="Chromosome"/>
</dbReference>
<keyword evidence="1 2" id="KW-0129">CBS domain</keyword>
<dbReference type="EMBL" id="CP060828">
    <property type="protein sequence ID" value="QNP75397.1"/>
    <property type="molecule type" value="Genomic_DNA"/>
</dbReference>
<keyword evidence="5" id="KW-1185">Reference proteome</keyword>
<dbReference type="InterPro" id="IPR051257">
    <property type="entry name" value="Diverse_CBS-Domain"/>
</dbReference>
<accession>A0A7H0IRI1</accession>
<dbReference type="AlphaFoldDB" id="A0A7H0IRI1"/>
<gene>
    <name evidence="4" type="ORF">IAG44_42350</name>
</gene>
<sequence>MTQHVRDVMTARPVTVEPVASVASVARVMRDENIGAVLVAEQERLRGLVSDRDLVVRVLAEGGDPERTTVGDACSGDLVTVGPDDELRQAVAAMREHAVRRVPVVDGERNVVGVVSLADLAIERDPDSALGDISAAKPNR</sequence>
<evidence type="ECO:0000313" key="5">
    <source>
        <dbReference type="Proteomes" id="UP000516052"/>
    </source>
</evidence>
<organism evidence="4 5">
    <name type="scientific">Streptomyces roseirectus</name>
    <dbReference type="NCBI Taxonomy" id="2768066"/>
    <lineage>
        <taxon>Bacteria</taxon>
        <taxon>Bacillati</taxon>
        <taxon>Actinomycetota</taxon>
        <taxon>Actinomycetes</taxon>
        <taxon>Kitasatosporales</taxon>
        <taxon>Streptomycetaceae</taxon>
        <taxon>Streptomyces</taxon>
    </lineage>
</organism>
<dbReference type="CDD" id="cd04622">
    <property type="entry name" value="CBS_pair_HRP1_like"/>
    <property type="match status" value="1"/>
</dbReference>
<dbReference type="PANTHER" id="PTHR43080">
    <property type="entry name" value="CBS DOMAIN-CONTAINING PROTEIN CBSX3, MITOCHONDRIAL"/>
    <property type="match status" value="1"/>
</dbReference>
<dbReference type="PROSITE" id="PS51371">
    <property type="entry name" value="CBS"/>
    <property type="match status" value="2"/>
</dbReference>
<dbReference type="InterPro" id="IPR000644">
    <property type="entry name" value="CBS_dom"/>
</dbReference>
<dbReference type="Gene3D" id="3.10.580.10">
    <property type="entry name" value="CBS-domain"/>
    <property type="match status" value="1"/>
</dbReference>
<dbReference type="Pfam" id="PF00571">
    <property type="entry name" value="CBS"/>
    <property type="match status" value="2"/>
</dbReference>
<dbReference type="InterPro" id="IPR046342">
    <property type="entry name" value="CBS_dom_sf"/>
</dbReference>
<evidence type="ECO:0000259" key="3">
    <source>
        <dbReference type="PROSITE" id="PS51371"/>
    </source>
</evidence>
<name>A0A7H0IRI1_9ACTN</name>
<dbReference type="PANTHER" id="PTHR43080:SF2">
    <property type="entry name" value="CBS DOMAIN-CONTAINING PROTEIN"/>
    <property type="match status" value="1"/>
</dbReference>
<feature type="domain" description="CBS" evidence="3">
    <location>
        <begin position="9"/>
        <end position="66"/>
    </location>
</feature>
<dbReference type="SMART" id="SM00116">
    <property type="entry name" value="CBS"/>
    <property type="match status" value="2"/>
</dbReference>
<evidence type="ECO:0000256" key="2">
    <source>
        <dbReference type="PROSITE-ProRule" id="PRU00703"/>
    </source>
</evidence>
<reference evidence="4 5" key="1">
    <citation type="submission" date="2020-08" db="EMBL/GenBank/DDBJ databases">
        <title>A novel species.</title>
        <authorList>
            <person name="Gao J."/>
        </authorList>
    </citation>
    <scope>NUCLEOTIDE SEQUENCE [LARGE SCALE GENOMIC DNA]</scope>
    <source>
        <strain evidence="4 5">CRXT-G-22</strain>
    </source>
</reference>
<dbReference type="RefSeq" id="WP_187752318.1">
    <property type="nucleotide sequence ID" value="NZ_CP060828.1"/>
</dbReference>
<dbReference type="SUPFAM" id="SSF54631">
    <property type="entry name" value="CBS-domain pair"/>
    <property type="match status" value="1"/>
</dbReference>
<proteinExistence type="predicted"/>
<dbReference type="KEGG" id="sroi:IAG44_42350"/>
<protein>
    <submittedName>
        <fullName evidence="4">CBS domain-containing protein</fullName>
    </submittedName>
</protein>
<feature type="domain" description="CBS" evidence="3">
    <location>
        <begin position="74"/>
        <end position="133"/>
    </location>
</feature>